<name>H8WVU0_CANO9</name>
<dbReference type="HOGENOM" id="CLU_202719_0_0_1"/>
<protein>
    <submittedName>
        <fullName evidence="2">Uncharacterized protein</fullName>
    </submittedName>
</protein>
<evidence type="ECO:0000313" key="3">
    <source>
        <dbReference type="Proteomes" id="UP000005018"/>
    </source>
</evidence>
<proteinExistence type="predicted"/>
<keyword evidence="1" id="KW-0812">Transmembrane</keyword>
<dbReference type="RefSeq" id="XP_003866004.1">
    <property type="nucleotide sequence ID" value="XM_003865956.1"/>
</dbReference>
<keyword evidence="1" id="KW-0472">Membrane</keyword>
<gene>
    <name evidence="2" type="ORF">CORT_0A01725</name>
</gene>
<keyword evidence="3" id="KW-1185">Reference proteome</keyword>
<dbReference type="EMBL" id="HE681719">
    <property type="protein sequence ID" value="CCG20564.1"/>
    <property type="molecule type" value="Genomic_DNA"/>
</dbReference>
<accession>H8WVU0</accession>
<dbReference type="KEGG" id="cot:CORT_0A01725"/>
<feature type="transmembrane region" description="Helical" evidence="1">
    <location>
        <begin position="12"/>
        <end position="31"/>
    </location>
</feature>
<evidence type="ECO:0000256" key="1">
    <source>
        <dbReference type="SAM" id="Phobius"/>
    </source>
</evidence>
<organism evidence="2 3">
    <name type="scientific">Candida orthopsilosis (strain 90-125)</name>
    <name type="common">Yeast</name>
    <dbReference type="NCBI Taxonomy" id="1136231"/>
    <lineage>
        <taxon>Eukaryota</taxon>
        <taxon>Fungi</taxon>
        <taxon>Dikarya</taxon>
        <taxon>Ascomycota</taxon>
        <taxon>Saccharomycotina</taxon>
        <taxon>Pichiomycetes</taxon>
        <taxon>Debaryomycetaceae</taxon>
        <taxon>Candida/Lodderomyces clade</taxon>
        <taxon>Candida</taxon>
    </lineage>
</organism>
<dbReference type="Proteomes" id="UP000005018">
    <property type="component" value="Chromosome 1"/>
</dbReference>
<sequence>MVTMKMTKSVKIYNSYIIGISLSLFGLASGMEMFSYTSLKYSDFFTKFYNYPTKIEENLLRSSNVLGAIGK</sequence>
<evidence type="ECO:0000313" key="2">
    <source>
        <dbReference type="EMBL" id="CCG20564.1"/>
    </source>
</evidence>
<dbReference type="OrthoDB" id="10308290at2759"/>
<keyword evidence="1" id="KW-1133">Transmembrane helix</keyword>
<reference evidence="2 3" key="1">
    <citation type="journal article" date="2012" name="PLoS ONE">
        <title>Sequence and analysis of the genome of the pathogenic yeast Candida orthopsilosis.</title>
        <authorList>
            <person name="Riccombeni A."/>
            <person name="Vidanes G."/>
            <person name="Proux-Wera E."/>
            <person name="Wolfe K.H."/>
            <person name="Butler G."/>
        </authorList>
    </citation>
    <scope>NUCLEOTIDE SEQUENCE [LARGE SCALE GENOMIC DNA]</scope>
    <source>
        <strain evidence="2 3">Co 90-125</strain>
    </source>
</reference>
<dbReference type="GeneID" id="14537578"/>
<dbReference type="AlphaFoldDB" id="H8WVU0"/>